<evidence type="ECO:0000313" key="11">
    <source>
        <dbReference type="Proteomes" id="UP000186456"/>
    </source>
</evidence>
<dbReference type="Proteomes" id="UP000186456">
    <property type="component" value="Unassembled WGS sequence"/>
</dbReference>
<dbReference type="Pfam" id="PF00082">
    <property type="entry name" value="Peptidase_S8"/>
    <property type="match status" value="1"/>
</dbReference>
<evidence type="ECO:0000256" key="4">
    <source>
        <dbReference type="ARBA" id="ARBA00022825"/>
    </source>
</evidence>
<dbReference type="AlphaFoldDB" id="A0A1H0QNG5"/>
<keyword evidence="7" id="KW-1133">Transmembrane helix</keyword>
<evidence type="ECO:0000256" key="6">
    <source>
        <dbReference type="SAM" id="MobiDB-lite"/>
    </source>
</evidence>
<feature type="chain" id="PRO_5010353831" evidence="8">
    <location>
        <begin position="25"/>
        <end position="428"/>
    </location>
</feature>
<reference evidence="10 11" key="1">
    <citation type="submission" date="2016-10" db="EMBL/GenBank/DDBJ databases">
        <authorList>
            <person name="de Groot N.N."/>
        </authorList>
    </citation>
    <scope>NUCLEOTIDE SEQUENCE [LARGE SCALE GENOMIC DNA]</scope>
    <source>
        <strain evidence="10 11">StLB037</strain>
    </source>
</reference>
<dbReference type="InterPro" id="IPR050131">
    <property type="entry name" value="Peptidase_S8_subtilisin-like"/>
</dbReference>
<keyword evidence="2 10" id="KW-0645">Protease</keyword>
<feature type="transmembrane region" description="Helical" evidence="7">
    <location>
        <begin position="392"/>
        <end position="416"/>
    </location>
</feature>
<dbReference type="InterPro" id="IPR036852">
    <property type="entry name" value="Peptidase_S8/S53_dom_sf"/>
</dbReference>
<evidence type="ECO:0000313" key="10">
    <source>
        <dbReference type="EMBL" id="SDP18276.1"/>
    </source>
</evidence>
<sequence length="428" mass="43611">MRVIKLCAAVLASAAIFTGTVAPAAAATANESTAQANLDYWWGAYGVDNAHQQGLTGKGVKVAVLEKQINPDLPVFEGRSLKVFDQPLCVNKTTVATTEATSASVHGTTMAAYVIGNGTGAGGVRGIAPDADVTFYGYGEDDGPSCNTADGAQITEFAAGVKQATDDGAKIIFTSIGGTARVDDAPAVAYAISHGAVVIAASINPGVLGARYDDLGSFNGVVSATGIDRDGNLQTEDGEPFVIPQTTVVAAGVDMPAVGSTGDWSTSVGATGSSFAPPIIAGMLALAAQRSPQATGNQLVQALVATTNGAQHTPTRTEDGYGYGAAWLPSLLTVDPTTLPDETPLMGKPAGFPTEEQIAQAKANGYSPDERSSSIDKYREQNGASQSDAAPIALWVAIGLSLLVVAAIVITVIIVVSQRRKAGKERAA</sequence>
<evidence type="ECO:0000256" key="1">
    <source>
        <dbReference type="ARBA" id="ARBA00011073"/>
    </source>
</evidence>
<dbReference type="InterPro" id="IPR000209">
    <property type="entry name" value="Peptidase_S8/S53_dom"/>
</dbReference>
<protein>
    <submittedName>
        <fullName evidence="10">Serine protease, subtilisin family</fullName>
    </submittedName>
</protein>
<keyword evidence="4" id="KW-0720">Serine protease</keyword>
<proteinExistence type="inferred from homology"/>
<dbReference type="PANTHER" id="PTHR43806:SF11">
    <property type="entry name" value="CEREVISIN-RELATED"/>
    <property type="match status" value="1"/>
</dbReference>
<comment type="caution">
    <text evidence="5">Lacks conserved residue(s) required for the propagation of feature annotation.</text>
</comment>
<gene>
    <name evidence="10" type="ORF">SAMN04487788_2414</name>
</gene>
<feature type="region of interest" description="Disordered" evidence="6">
    <location>
        <begin position="360"/>
        <end position="382"/>
    </location>
</feature>
<dbReference type="Gene3D" id="3.40.50.200">
    <property type="entry name" value="Peptidase S8/S53 domain"/>
    <property type="match status" value="1"/>
</dbReference>
<feature type="domain" description="Peptidase S8/S53" evidence="9">
    <location>
        <begin position="57"/>
        <end position="324"/>
    </location>
</feature>
<feature type="compositionally biased region" description="Basic and acidic residues" evidence="6">
    <location>
        <begin position="368"/>
        <end position="380"/>
    </location>
</feature>
<dbReference type="EMBL" id="FNJN01000005">
    <property type="protein sequence ID" value="SDP18276.1"/>
    <property type="molecule type" value="Genomic_DNA"/>
</dbReference>
<keyword evidence="8" id="KW-0732">Signal</keyword>
<dbReference type="SUPFAM" id="SSF52743">
    <property type="entry name" value="Subtilisin-like"/>
    <property type="match status" value="1"/>
</dbReference>
<dbReference type="PANTHER" id="PTHR43806">
    <property type="entry name" value="PEPTIDASE S8"/>
    <property type="match status" value="1"/>
</dbReference>
<keyword evidence="3" id="KW-0378">Hydrolase</keyword>
<evidence type="ECO:0000256" key="3">
    <source>
        <dbReference type="ARBA" id="ARBA00022801"/>
    </source>
</evidence>
<comment type="similarity">
    <text evidence="1 5">Belongs to the peptidase S8 family.</text>
</comment>
<dbReference type="PROSITE" id="PS51892">
    <property type="entry name" value="SUBTILASE"/>
    <property type="match status" value="1"/>
</dbReference>
<dbReference type="GO" id="GO:0006508">
    <property type="term" value="P:proteolysis"/>
    <property type="evidence" value="ECO:0007669"/>
    <property type="project" value="UniProtKB-KW"/>
</dbReference>
<evidence type="ECO:0000256" key="8">
    <source>
        <dbReference type="SAM" id="SignalP"/>
    </source>
</evidence>
<evidence type="ECO:0000256" key="5">
    <source>
        <dbReference type="PROSITE-ProRule" id="PRU01240"/>
    </source>
</evidence>
<dbReference type="RefSeq" id="WP_074695993.1">
    <property type="nucleotide sequence ID" value="NZ_FNJN01000005.1"/>
</dbReference>
<dbReference type="PRINTS" id="PR00723">
    <property type="entry name" value="SUBTILISIN"/>
</dbReference>
<evidence type="ECO:0000256" key="2">
    <source>
        <dbReference type="ARBA" id="ARBA00022670"/>
    </source>
</evidence>
<feature type="signal peptide" evidence="8">
    <location>
        <begin position="1"/>
        <end position="24"/>
    </location>
</feature>
<keyword evidence="7" id="KW-0472">Membrane</keyword>
<evidence type="ECO:0000259" key="9">
    <source>
        <dbReference type="Pfam" id="PF00082"/>
    </source>
</evidence>
<accession>A0A1H0QNG5</accession>
<evidence type="ECO:0000256" key="7">
    <source>
        <dbReference type="SAM" id="Phobius"/>
    </source>
</evidence>
<dbReference type="GO" id="GO:0004252">
    <property type="term" value="F:serine-type endopeptidase activity"/>
    <property type="evidence" value="ECO:0007669"/>
    <property type="project" value="InterPro"/>
</dbReference>
<name>A0A1H0QNG5_MICTS</name>
<dbReference type="InterPro" id="IPR015500">
    <property type="entry name" value="Peptidase_S8_subtilisin-rel"/>
</dbReference>
<organism evidence="10 11">
    <name type="scientific">Microbacterium testaceum (strain StLB037)</name>
    <dbReference type="NCBI Taxonomy" id="979556"/>
    <lineage>
        <taxon>Bacteria</taxon>
        <taxon>Bacillati</taxon>
        <taxon>Actinomycetota</taxon>
        <taxon>Actinomycetes</taxon>
        <taxon>Micrococcales</taxon>
        <taxon>Microbacteriaceae</taxon>
        <taxon>Microbacterium</taxon>
    </lineage>
</organism>
<keyword evidence="7" id="KW-0812">Transmembrane</keyword>